<feature type="transmembrane region" description="Helical" evidence="1">
    <location>
        <begin position="45"/>
        <end position="67"/>
    </location>
</feature>
<keyword evidence="1" id="KW-0472">Membrane</keyword>
<dbReference type="RefSeq" id="WP_108729732.1">
    <property type="nucleotide sequence ID" value="NZ_CP025787.1"/>
</dbReference>
<dbReference type="AlphaFoldDB" id="A0A2S1LYH4"/>
<evidence type="ECO:0000313" key="3">
    <source>
        <dbReference type="Proteomes" id="UP000244655"/>
    </source>
</evidence>
<keyword evidence="1" id="KW-1133">Transmembrane helix</keyword>
<protein>
    <submittedName>
        <fullName evidence="2">Uncharacterized protein</fullName>
    </submittedName>
</protein>
<name>A0A2S1LYH4_9SPIR</name>
<reference evidence="2 3" key="1">
    <citation type="submission" date="2018-01" db="EMBL/GenBank/DDBJ databases">
        <title>Genome sequence of Borrelia tachyglossi.</title>
        <authorList>
            <person name="Gofton A.W."/>
        </authorList>
    </citation>
    <scope>NUCLEOTIDE SEQUENCE [LARGE SCALE GENOMIC DNA]</scope>
    <source>
        <strain evidence="2 3">Bc-F10-1268</strain>
        <plasmid evidence="2 3">pl29</plasmid>
    </source>
</reference>
<evidence type="ECO:0000313" key="2">
    <source>
        <dbReference type="EMBL" id="AWG43336.1"/>
    </source>
</evidence>
<keyword evidence="3" id="KW-1185">Reference proteome</keyword>
<organism evidence="2 3">
    <name type="scientific">Candidatus Borreliella tachyglossi</name>
    <dbReference type="NCBI Taxonomy" id="1964448"/>
    <lineage>
        <taxon>Bacteria</taxon>
        <taxon>Pseudomonadati</taxon>
        <taxon>Spirochaetota</taxon>
        <taxon>Spirochaetia</taxon>
        <taxon>Spirochaetales</taxon>
        <taxon>Borreliaceae</taxon>
        <taxon>Borreliella</taxon>
    </lineage>
</organism>
<dbReference type="Proteomes" id="UP000244655">
    <property type="component" value="Plasmid pl29"/>
</dbReference>
<keyword evidence="1" id="KW-0812">Transmembrane</keyword>
<geneLocation type="plasmid" evidence="2 3">
    <name>pl29</name>
</geneLocation>
<sequence>MNKKIINTVDNKGTFNYFTNLDIINDVVNNCCLKRLCVLFMKNRTYFAIVMMLFTVQLIDVGCILNIQLHLNHEDER</sequence>
<dbReference type="EMBL" id="CP025787">
    <property type="protein sequence ID" value="AWG43336.1"/>
    <property type="molecule type" value="Genomic_DNA"/>
</dbReference>
<evidence type="ECO:0000256" key="1">
    <source>
        <dbReference type="SAM" id="Phobius"/>
    </source>
</evidence>
<accession>A0A2S1LYH4</accession>
<keyword evidence="2" id="KW-0614">Plasmid</keyword>
<gene>
    <name evidence="2" type="ORF">CR532_04880</name>
</gene>
<proteinExistence type="predicted"/>